<reference evidence="4" key="1">
    <citation type="submission" date="2016-10" db="EMBL/GenBank/DDBJ databases">
        <authorList>
            <person name="Varghese N."/>
            <person name="Submissions S."/>
        </authorList>
    </citation>
    <scope>NUCLEOTIDE SEQUENCE [LARGE SCALE GENOMIC DNA]</scope>
    <source>
        <strain evidence="4">DSM 44260</strain>
    </source>
</reference>
<feature type="transmembrane region" description="Helical" evidence="2">
    <location>
        <begin position="61"/>
        <end position="83"/>
    </location>
</feature>
<dbReference type="RefSeq" id="WP_092774681.1">
    <property type="nucleotide sequence ID" value="NZ_FOGI01000001.1"/>
</dbReference>
<name>A0A1H9L4T5_9PSEU</name>
<keyword evidence="4" id="KW-1185">Reference proteome</keyword>
<proteinExistence type="predicted"/>
<feature type="transmembrane region" description="Helical" evidence="2">
    <location>
        <begin position="89"/>
        <end position="106"/>
    </location>
</feature>
<organism evidence="3 4">
    <name type="scientific">Actinokineospora terrae</name>
    <dbReference type="NCBI Taxonomy" id="155974"/>
    <lineage>
        <taxon>Bacteria</taxon>
        <taxon>Bacillati</taxon>
        <taxon>Actinomycetota</taxon>
        <taxon>Actinomycetes</taxon>
        <taxon>Pseudonocardiales</taxon>
        <taxon>Pseudonocardiaceae</taxon>
        <taxon>Actinokineospora</taxon>
    </lineage>
</organism>
<sequence>MIDPGNVDPTPRAANDIDSQHGGSAVQAADIGGDAVAPHQSARGIAGPAVLVGRDLHVRSFAAGPLWGVVVLVVVSLVIAAIVGRPWGSVLLLGTAEISLAVVLAGGPRRPRAALRVILLALVPALLSGAIAVPASRGAALAILFDVHPEPSGVEIQQIATSRNEAMDRVAITVRNNRRDVVPLLELTVYSEFDAGHWVNNLEEWAFQVSDDLVAGPVGADGNRRLHGQVTLADSRFDLPLTGGALLHGDRSWERRFTFTPQIALPAAEAVVLTVDIPVELRVREVGGSRAETRPFSTAPPGSLQTHVELHTTAGDAHACSNLRTPPDRQVCPDTIPPVPEPPG</sequence>
<feature type="compositionally biased region" description="Pro residues" evidence="1">
    <location>
        <begin position="335"/>
        <end position="344"/>
    </location>
</feature>
<keyword evidence="2" id="KW-1133">Transmembrane helix</keyword>
<keyword evidence="2" id="KW-0472">Membrane</keyword>
<evidence type="ECO:0000313" key="3">
    <source>
        <dbReference type="EMBL" id="SER06380.1"/>
    </source>
</evidence>
<feature type="transmembrane region" description="Helical" evidence="2">
    <location>
        <begin position="113"/>
        <end position="133"/>
    </location>
</feature>
<evidence type="ECO:0000313" key="4">
    <source>
        <dbReference type="Proteomes" id="UP000199051"/>
    </source>
</evidence>
<evidence type="ECO:0000256" key="1">
    <source>
        <dbReference type="SAM" id="MobiDB-lite"/>
    </source>
</evidence>
<accession>A0A1H9L4T5</accession>
<protein>
    <submittedName>
        <fullName evidence="3">Uncharacterized protein</fullName>
    </submittedName>
</protein>
<feature type="region of interest" description="Disordered" evidence="1">
    <location>
        <begin position="1"/>
        <end position="20"/>
    </location>
</feature>
<dbReference type="AlphaFoldDB" id="A0A1H9L4T5"/>
<gene>
    <name evidence="3" type="ORF">SAMN04487818_101452</name>
</gene>
<evidence type="ECO:0000256" key="2">
    <source>
        <dbReference type="SAM" id="Phobius"/>
    </source>
</evidence>
<dbReference type="EMBL" id="FOGI01000001">
    <property type="protein sequence ID" value="SER06380.1"/>
    <property type="molecule type" value="Genomic_DNA"/>
</dbReference>
<dbReference type="Proteomes" id="UP000199051">
    <property type="component" value="Unassembled WGS sequence"/>
</dbReference>
<feature type="region of interest" description="Disordered" evidence="1">
    <location>
        <begin position="321"/>
        <end position="344"/>
    </location>
</feature>
<keyword evidence="2" id="KW-0812">Transmembrane</keyword>